<dbReference type="EMBL" id="JACHXM010000016">
    <property type="protein sequence ID" value="MBB3142006.1"/>
    <property type="molecule type" value="Genomic_DNA"/>
</dbReference>
<evidence type="ECO:0000256" key="1">
    <source>
        <dbReference type="ARBA" id="ARBA00006739"/>
    </source>
</evidence>
<dbReference type="AlphaFoldDB" id="A0A7W5BZS8"/>
<organism evidence="5 6">
    <name type="scientific">Halomonas organivorans</name>
    <dbReference type="NCBI Taxonomy" id="257772"/>
    <lineage>
        <taxon>Bacteria</taxon>
        <taxon>Pseudomonadati</taxon>
        <taxon>Pseudomonadota</taxon>
        <taxon>Gammaproteobacteria</taxon>
        <taxon>Oceanospirillales</taxon>
        <taxon>Halomonadaceae</taxon>
        <taxon>Halomonas</taxon>
    </lineage>
</organism>
<dbReference type="RefSeq" id="WP_183388365.1">
    <property type="nucleotide sequence ID" value="NZ_JACHXM010000016.1"/>
</dbReference>
<keyword evidence="2" id="KW-0328">Glycosyltransferase</keyword>
<dbReference type="Proteomes" id="UP000525987">
    <property type="component" value="Unassembled WGS sequence"/>
</dbReference>
<evidence type="ECO:0000256" key="3">
    <source>
        <dbReference type="ARBA" id="ARBA00022679"/>
    </source>
</evidence>
<dbReference type="Gene3D" id="3.90.550.10">
    <property type="entry name" value="Spore Coat Polysaccharide Biosynthesis Protein SpsA, Chain A"/>
    <property type="match status" value="1"/>
</dbReference>
<dbReference type="PANTHER" id="PTHR43179">
    <property type="entry name" value="RHAMNOSYLTRANSFERASE WBBL"/>
    <property type="match status" value="1"/>
</dbReference>
<evidence type="ECO:0000256" key="2">
    <source>
        <dbReference type="ARBA" id="ARBA00022676"/>
    </source>
</evidence>
<dbReference type="Pfam" id="PF00535">
    <property type="entry name" value="Glycos_transf_2"/>
    <property type="match status" value="1"/>
</dbReference>
<dbReference type="InterPro" id="IPR029044">
    <property type="entry name" value="Nucleotide-diphossugar_trans"/>
</dbReference>
<evidence type="ECO:0000313" key="5">
    <source>
        <dbReference type="EMBL" id="MBB3142006.1"/>
    </source>
</evidence>
<dbReference type="InterPro" id="IPR001173">
    <property type="entry name" value="Glyco_trans_2-like"/>
</dbReference>
<keyword evidence="6" id="KW-1185">Reference proteome</keyword>
<sequence>MMARVAVVIPVHNERDRLVGAVQSIAEYNSVSVKFYIVDDASTDGTKQAVENYLDNKRLRHEIIVNTHPQGAGSSRNLGFERVEEDYTLFFDADDFVFPGMLDRLVEKADLESAQVVVAEYDRVYAENDRKLGMNHHDERVFERVRRERAASPYSIRRMGFVLELVNYPWNKLVSTSFAKEIGLRFSSTPVHNDVFAHWQILMNCDRLSVLHESLCGHRVSMKAHQITNISDSRRLSMLDVFSEVDDYFRINKDFKDIFYHYFVSFKIKLFRWGNARIDEPHREEFHNAFCETFSMMTKRDFYLLSERMPRVAVEALRYRLRLA</sequence>
<dbReference type="CDD" id="cd00761">
    <property type="entry name" value="Glyco_tranf_GTA_type"/>
    <property type="match status" value="1"/>
</dbReference>
<dbReference type="SUPFAM" id="SSF53448">
    <property type="entry name" value="Nucleotide-diphospho-sugar transferases"/>
    <property type="match status" value="1"/>
</dbReference>
<evidence type="ECO:0000259" key="4">
    <source>
        <dbReference type="Pfam" id="PF00535"/>
    </source>
</evidence>
<accession>A0A7W5BZS8</accession>
<comment type="similarity">
    <text evidence="1">Belongs to the glycosyltransferase 2 family.</text>
</comment>
<proteinExistence type="inferred from homology"/>
<comment type="caution">
    <text evidence="5">The sequence shown here is derived from an EMBL/GenBank/DDBJ whole genome shotgun (WGS) entry which is preliminary data.</text>
</comment>
<protein>
    <submittedName>
        <fullName evidence="5">Glycosyltransferase involved in cell wall biosynthesis</fullName>
    </submittedName>
</protein>
<reference evidence="5 6" key="1">
    <citation type="submission" date="2020-08" db="EMBL/GenBank/DDBJ databases">
        <title>Genomic Encyclopedia of Type Strains, Phase III (KMG-III): the genomes of soil and plant-associated and newly described type strains.</title>
        <authorList>
            <person name="Whitman W."/>
        </authorList>
    </citation>
    <scope>NUCLEOTIDE SEQUENCE [LARGE SCALE GENOMIC DNA]</scope>
    <source>
        <strain evidence="5 6">CECT 5995</strain>
    </source>
</reference>
<feature type="domain" description="Glycosyltransferase 2-like" evidence="4">
    <location>
        <begin position="7"/>
        <end position="147"/>
    </location>
</feature>
<keyword evidence="3 5" id="KW-0808">Transferase</keyword>
<evidence type="ECO:0000313" key="6">
    <source>
        <dbReference type="Proteomes" id="UP000525987"/>
    </source>
</evidence>
<dbReference type="GO" id="GO:0016757">
    <property type="term" value="F:glycosyltransferase activity"/>
    <property type="evidence" value="ECO:0007669"/>
    <property type="project" value="UniProtKB-KW"/>
</dbReference>
<name>A0A7W5BZS8_9GAMM</name>
<dbReference type="PANTHER" id="PTHR43179:SF12">
    <property type="entry name" value="GALACTOFURANOSYLTRANSFERASE GLFT2"/>
    <property type="match status" value="1"/>
</dbReference>
<gene>
    <name evidence="5" type="ORF">FHR96_002891</name>
</gene>